<dbReference type="Pfam" id="PF01416">
    <property type="entry name" value="PseudoU_synth_1"/>
    <property type="match status" value="1"/>
</dbReference>
<dbReference type="Proteomes" id="UP000004431">
    <property type="component" value="Unassembled WGS sequence"/>
</dbReference>
<feature type="compositionally biased region" description="Low complexity" evidence="6">
    <location>
        <begin position="16"/>
        <end position="32"/>
    </location>
</feature>
<keyword evidence="2 4" id="KW-0819">tRNA processing</keyword>
<organism evidence="8 9">
    <name type="scientific">Fannyhessea vaginae PB189-T1-4</name>
    <dbReference type="NCBI Taxonomy" id="866774"/>
    <lineage>
        <taxon>Bacteria</taxon>
        <taxon>Bacillati</taxon>
        <taxon>Actinomycetota</taxon>
        <taxon>Coriobacteriia</taxon>
        <taxon>Coriobacteriales</taxon>
        <taxon>Atopobiaceae</taxon>
        <taxon>Fannyhessea</taxon>
    </lineage>
</organism>
<dbReference type="HAMAP" id="MF_00171">
    <property type="entry name" value="TruA"/>
    <property type="match status" value="1"/>
</dbReference>
<comment type="catalytic activity">
    <reaction evidence="4 5">
        <text>uridine(38/39/40) in tRNA = pseudouridine(38/39/40) in tRNA</text>
        <dbReference type="Rhea" id="RHEA:22376"/>
        <dbReference type="Rhea" id="RHEA-COMP:10085"/>
        <dbReference type="Rhea" id="RHEA-COMP:10087"/>
        <dbReference type="ChEBI" id="CHEBI:65314"/>
        <dbReference type="ChEBI" id="CHEBI:65315"/>
        <dbReference type="EC" id="5.4.99.12"/>
    </reaction>
</comment>
<evidence type="ECO:0000256" key="2">
    <source>
        <dbReference type="ARBA" id="ARBA00022694"/>
    </source>
</evidence>
<dbReference type="PANTHER" id="PTHR11142:SF0">
    <property type="entry name" value="TRNA PSEUDOURIDINE SYNTHASE-LIKE 1"/>
    <property type="match status" value="1"/>
</dbReference>
<evidence type="ECO:0000256" key="5">
    <source>
        <dbReference type="RuleBase" id="RU003792"/>
    </source>
</evidence>
<comment type="subunit">
    <text evidence="4">Homodimer.</text>
</comment>
<evidence type="ECO:0000256" key="6">
    <source>
        <dbReference type="SAM" id="MobiDB-lite"/>
    </source>
</evidence>
<name>A0ABN0AZD6_9ACTN</name>
<evidence type="ECO:0000256" key="3">
    <source>
        <dbReference type="ARBA" id="ARBA00023235"/>
    </source>
</evidence>
<dbReference type="SUPFAM" id="SSF55120">
    <property type="entry name" value="Pseudouridine synthase"/>
    <property type="match status" value="1"/>
</dbReference>
<evidence type="ECO:0000256" key="4">
    <source>
        <dbReference type="HAMAP-Rule" id="MF_00171"/>
    </source>
</evidence>
<dbReference type="InterPro" id="IPR001406">
    <property type="entry name" value="PsdUridine_synth_TruA"/>
</dbReference>
<feature type="binding site" evidence="4">
    <location>
        <position position="165"/>
    </location>
    <ligand>
        <name>substrate</name>
    </ligand>
</feature>
<sequence length="321" mass="34824">MTMPTNQPASTLGEVTPHTPATGATGETTPHASTTDKLTTPVQPAAQSPIEPAATMVLRLGYEGEQFAGYAFQEGQRTVEGCVRDVLQRVLRRDVTLTCAGRTDAGVHAHAQYVSFPVTHEECACAKSSLLRSLNMLCPADIAIRTIYQAAPDFSARFDARSRSYTYRIATAPLKPVLTAPFVWWNRHVHHVCMDDMNAAAQALIGEHNFESFCKATSADVLKSQGLSLQRCITSINVHRDYVLGEQLICIDIEGNAFLHNMVRIIAGSLLEVGRGARSVAWLGDVLAARTRTAAAQTAPACGLTLEHVAYPAQTLTPWHE</sequence>
<comment type="caution">
    <text evidence="8">The sequence shown here is derived from an EMBL/GenBank/DDBJ whole genome shotgun (WGS) entry which is preliminary data.</text>
</comment>
<dbReference type="PANTHER" id="PTHR11142">
    <property type="entry name" value="PSEUDOURIDYLATE SYNTHASE"/>
    <property type="match status" value="1"/>
</dbReference>
<keyword evidence="9" id="KW-1185">Reference proteome</keyword>
<proteinExistence type="inferred from homology"/>
<dbReference type="InterPro" id="IPR020103">
    <property type="entry name" value="PsdUridine_synth_cat_dom_sf"/>
</dbReference>
<dbReference type="InterPro" id="IPR020097">
    <property type="entry name" value="PsdUridine_synth_TruA_a/b_dom"/>
</dbReference>
<feature type="compositionally biased region" description="Polar residues" evidence="6">
    <location>
        <begin position="33"/>
        <end position="46"/>
    </location>
</feature>
<evidence type="ECO:0000313" key="9">
    <source>
        <dbReference type="Proteomes" id="UP000004431"/>
    </source>
</evidence>
<feature type="region of interest" description="Disordered" evidence="6">
    <location>
        <begin position="1"/>
        <end position="49"/>
    </location>
</feature>
<evidence type="ECO:0000313" key="8">
    <source>
        <dbReference type="EMBL" id="EFL43817.1"/>
    </source>
</evidence>
<protein>
    <recommendedName>
        <fullName evidence="4">tRNA pseudouridine synthase A</fullName>
        <ecNumber evidence="4">5.4.99.12</ecNumber>
    </recommendedName>
    <alternativeName>
        <fullName evidence="4">tRNA pseudouridine(38-40) synthase</fullName>
    </alternativeName>
    <alternativeName>
        <fullName evidence="4">tRNA pseudouridylate synthase I</fullName>
    </alternativeName>
    <alternativeName>
        <fullName evidence="4">tRNA-uridine isomerase I</fullName>
    </alternativeName>
</protein>
<dbReference type="Gene3D" id="3.30.70.660">
    <property type="entry name" value="Pseudouridine synthase I, catalytic domain, C-terminal subdomain"/>
    <property type="match status" value="1"/>
</dbReference>
<comment type="caution">
    <text evidence="4">Lacks conserved residue(s) required for the propagation of feature annotation.</text>
</comment>
<gene>
    <name evidence="4 8" type="primary">truA</name>
    <name evidence="8" type="ORF">HMPREF9248_0545</name>
</gene>
<dbReference type="InterPro" id="IPR020095">
    <property type="entry name" value="PsdUridine_synth_TruA_C"/>
</dbReference>
<feature type="compositionally biased region" description="Polar residues" evidence="6">
    <location>
        <begin position="1"/>
        <end position="10"/>
    </location>
</feature>
<keyword evidence="3 4" id="KW-0413">Isomerase</keyword>
<dbReference type="EC" id="5.4.99.12" evidence="4"/>
<comment type="similarity">
    <text evidence="1 4 5">Belongs to the tRNA pseudouridine synthase TruA family.</text>
</comment>
<dbReference type="InterPro" id="IPR020094">
    <property type="entry name" value="TruA/RsuA/RluB/E/F_N"/>
</dbReference>
<feature type="domain" description="Pseudouridine synthase I TruA alpha/beta" evidence="7">
    <location>
        <begin position="200"/>
        <end position="312"/>
    </location>
</feature>
<dbReference type="RefSeq" id="WP_006304475.1">
    <property type="nucleotide sequence ID" value="NZ_AEDQ01000029.1"/>
</dbReference>
<dbReference type="GO" id="GO:0160147">
    <property type="term" value="F:tRNA pseudouridine(38-40) synthase activity"/>
    <property type="evidence" value="ECO:0007669"/>
    <property type="project" value="UniProtKB-EC"/>
</dbReference>
<dbReference type="CDD" id="cd02570">
    <property type="entry name" value="PseudoU_synth_EcTruA"/>
    <property type="match status" value="1"/>
</dbReference>
<evidence type="ECO:0000256" key="1">
    <source>
        <dbReference type="ARBA" id="ARBA00009375"/>
    </source>
</evidence>
<dbReference type="EMBL" id="AEDQ01000029">
    <property type="protein sequence ID" value="EFL43817.1"/>
    <property type="molecule type" value="Genomic_DNA"/>
</dbReference>
<reference evidence="8 9" key="1">
    <citation type="submission" date="2010-08" db="EMBL/GenBank/DDBJ databases">
        <authorList>
            <person name="Durkin A.S."/>
            <person name="Madupu R."/>
            <person name="Torralba M."/>
            <person name="Gillis M."/>
            <person name="Methe B."/>
            <person name="Sutton G."/>
            <person name="Nelson K.E."/>
        </authorList>
    </citation>
    <scope>NUCLEOTIDE SEQUENCE [LARGE SCALE GENOMIC DNA]</scope>
    <source>
        <strain evidence="8 9">PB189-T1-4</strain>
    </source>
</reference>
<evidence type="ECO:0000259" key="7">
    <source>
        <dbReference type="Pfam" id="PF01416"/>
    </source>
</evidence>
<accession>A0ABN0AZD6</accession>
<dbReference type="Gene3D" id="3.30.70.580">
    <property type="entry name" value="Pseudouridine synthase I, catalytic domain, N-terminal subdomain"/>
    <property type="match status" value="1"/>
</dbReference>
<dbReference type="NCBIfam" id="TIGR00071">
    <property type="entry name" value="hisT_truA"/>
    <property type="match status" value="1"/>
</dbReference>
<comment type="function">
    <text evidence="4">Formation of pseudouridine at positions 38, 39 and 40 in the anticodon stem and loop of transfer RNAs.</text>
</comment>
<feature type="active site" description="Nucleophile" evidence="4">
    <location>
        <position position="104"/>
    </location>
</feature>